<accession>A0A418AM86</accession>
<reference evidence="1 2" key="1">
    <citation type="submission" date="2018-08" db="EMBL/GenBank/DDBJ databases">
        <title>Aphanomyces genome sequencing and annotation.</title>
        <authorList>
            <person name="Minardi D."/>
            <person name="Oidtmann B."/>
            <person name="Van Der Giezen M."/>
            <person name="Studholme D.J."/>
        </authorList>
    </citation>
    <scope>NUCLEOTIDE SEQUENCE [LARGE SCALE GENOMIC DNA]</scope>
    <source>
        <strain evidence="1 2">NJM0002</strain>
    </source>
</reference>
<dbReference type="EMBL" id="QUSY01001186">
    <property type="protein sequence ID" value="RHY25791.1"/>
    <property type="molecule type" value="Genomic_DNA"/>
</dbReference>
<sequence>MYTFDWLKFARVALGTREIKRMGDGGASAFSSMDSTALEGPVLVYLVGWPGTGKQTIGHAMQRLVPTCHFFSNHHVIDLAKAIAGPRGSASPSYQRIRGDVHANAVDLLLSQLRATNAPAIMTGAHAGGAGDVGVFGNVYAAATHAGIPVVGVLLRCSLEENKRRVATDERQGRKLTNPDDLDTIYATKTLFDAVPHPIDLDVTHMSPDEAAHCIWTHVRHVRNNLP</sequence>
<proteinExistence type="predicted"/>
<comment type="caution">
    <text evidence="1">The sequence shown here is derived from an EMBL/GenBank/DDBJ whole genome shotgun (WGS) entry which is preliminary data.</text>
</comment>
<dbReference type="Proteomes" id="UP000285060">
    <property type="component" value="Unassembled WGS sequence"/>
</dbReference>
<organism evidence="1 2">
    <name type="scientific">Aphanomyces invadans</name>
    <dbReference type="NCBI Taxonomy" id="157072"/>
    <lineage>
        <taxon>Eukaryota</taxon>
        <taxon>Sar</taxon>
        <taxon>Stramenopiles</taxon>
        <taxon>Oomycota</taxon>
        <taxon>Saprolegniomycetes</taxon>
        <taxon>Saprolegniales</taxon>
        <taxon>Verrucalvaceae</taxon>
        <taxon>Aphanomyces</taxon>
    </lineage>
</organism>
<gene>
    <name evidence="1" type="ORF">DYB32_008092</name>
</gene>
<name>A0A418AM86_9STRA</name>
<dbReference type="InterPro" id="IPR027417">
    <property type="entry name" value="P-loop_NTPase"/>
</dbReference>
<dbReference type="Gene3D" id="3.40.50.300">
    <property type="entry name" value="P-loop containing nucleotide triphosphate hydrolases"/>
    <property type="match status" value="1"/>
</dbReference>
<dbReference type="SUPFAM" id="SSF52540">
    <property type="entry name" value="P-loop containing nucleoside triphosphate hydrolases"/>
    <property type="match status" value="1"/>
</dbReference>
<evidence type="ECO:0008006" key="3">
    <source>
        <dbReference type="Google" id="ProtNLM"/>
    </source>
</evidence>
<dbReference type="VEuPathDB" id="FungiDB:H310_12638"/>
<keyword evidence="2" id="KW-1185">Reference proteome</keyword>
<protein>
    <recommendedName>
        <fullName evidence="3">Adenylate kinase</fullName>
    </recommendedName>
</protein>
<evidence type="ECO:0000313" key="2">
    <source>
        <dbReference type="Proteomes" id="UP000285060"/>
    </source>
</evidence>
<evidence type="ECO:0000313" key="1">
    <source>
        <dbReference type="EMBL" id="RHY25791.1"/>
    </source>
</evidence>
<dbReference type="AlphaFoldDB" id="A0A418AM86"/>